<evidence type="ECO:0000256" key="6">
    <source>
        <dbReference type="ARBA" id="ARBA00022946"/>
    </source>
</evidence>
<evidence type="ECO:0000313" key="17">
    <source>
        <dbReference type="Proteomes" id="UP000320333"/>
    </source>
</evidence>
<reference evidence="16 17" key="1">
    <citation type="journal article" date="2019" name="Sci. Rep.">
        <title>Comparative genomics of chytrid fungi reveal insights into the obligate biotrophic and pathogenic lifestyle of Synchytrium endobioticum.</title>
        <authorList>
            <person name="van de Vossenberg B.T.L.H."/>
            <person name="Warris S."/>
            <person name="Nguyen H.D.T."/>
            <person name="van Gent-Pelzer M.P.E."/>
            <person name="Joly D.L."/>
            <person name="van de Geest H.C."/>
            <person name="Bonants P.J.M."/>
            <person name="Smith D.S."/>
            <person name="Levesque C.A."/>
            <person name="van der Lee T.A.J."/>
        </authorList>
    </citation>
    <scope>NUCLEOTIDE SEQUENCE [LARGE SCALE GENOMIC DNA]</scope>
    <source>
        <strain evidence="16 17">CBS 675.73</strain>
    </source>
</reference>
<evidence type="ECO:0000256" key="1">
    <source>
        <dbReference type="ARBA" id="ARBA00001966"/>
    </source>
</evidence>
<dbReference type="InterPro" id="IPR011257">
    <property type="entry name" value="DNA_glycosylase"/>
</dbReference>
<evidence type="ECO:0000256" key="10">
    <source>
        <dbReference type="ARBA" id="ARBA00023239"/>
    </source>
</evidence>
<keyword evidence="7" id="KW-0408">Iron</keyword>
<dbReference type="GO" id="GO:0140078">
    <property type="term" value="F:class I DNA-(apurinic or apyrimidinic site) endonuclease activity"/>
    <property type="evidence" value="ECO:0007669"/>
    <property type="project" value="UniProtKB-EC"/>
</dbReference>
<keyword evidence="17" id="KW-1185">Reference proteome</keyword>
<evidence type="ECO:0000256" key="7">
    <source>
        <dbReference type="ARBA" id="ARBA00023004"/>
    </source>
</evidence>
<dbReference type="Proteomes" id="UP000320333">
    <property type="component" value="Unassembled WGS sequence"/>
</dbReference>
<protein>
    <recommendedName>
        <fullName evidence="13">Endonuclease III homolog</fullName>
        <ecNumber evidence="13">3.2.2.-</ecNumber>
        <ecNumber evidence="13">4.2.99.18</ecNumber>
    </recommendedName>
    <alternativeName>
        <fullName evidence="13">Bifunctional DNA N-glycosylase/DNA-(apurinic or apyrimidinic site) lyase</fullName>
        <shortName evidence="13">DNA glycosylase/AP lyase</shortName>
    </alternativeName>
</protein>
<comment type="function">
    <text evidence="13">Bifunctional DNA N-glycosylase with associated apurinic/apyrimidinic (AP) lyase function that catalyzes the first step in base excision repair (BER), the primary repair pathway for the repair of oxidative DNA damage. The DNA N-glycosylase activity releases the damaged DNA base from DNA by cleaving the N-glycosidic bond, leaving an AP site. The AP lyase activity cleaves the phosphodiester bond 3' to the AP site by a beta-elimination. Primarily recognizes and repairs oxidative base damage of pyrimidines.</text>
</comment>
<dbReference type="GO" id="GO:0003677">
    <property type="term" value="F:DNA binding"/>
    <property type="evidence" value="ECO:0007669"/>
    <property type="project" value="UniProtKB-UniRule"/>
</dbReference>
<dbReference type="SMART" id="SM00478">
    <property type="entry name" value="ENDO3c"/>
    <property type="match status" value="1"/>
</dbReference>
<dbReference type="Pfam" id="PF00730">
    <property type="entry name" value="HhH-GPD"/>
    <property type="match status" value="1"/>
</dbReference>
<feature type="compositionally biased region" description="Polar residues" evidence="14">
    <location>
        <begin position="47"/>
        <end position="69"/>
    </location>
</feature>
<dbReference type="STRING" id="246404.A0A507FDR1"/>
<evidence type="ECO:0000256" key="12">
    <source>
        <dbReference type="ARBA" id="ARBA00044632"/>
    </source>
</evidence>
<dbReference type="EC" id="4.2.99.18" evidence="13"/>
<keyword evidence="6" id="KW-0809">Transit peptide</keyword>
<comment type="subcellular location">
    <subcellularLocation>
        <location evidence="13">Nucleus</location>
    </subcellularLocation>
    <subcellularLocation>
        <location evidence="13">Mitochondrion</location>
    </subcellularLocation>
</comment>
<gene>
    <name evidence="13" type="primary">NTH1</name>
    <name evidence="16" type="ORF">CcCBS67573_g04838</name>
</gene>
<sequence>MQTRSKTRLSAAKSTPLIPRPLLKPKPKPSLHLNDQITPPKREPSETGLTPSIASVSLARNASNQSDNEASPLKKRKPSPIKPKQGSQRNPPANWEHVYDEIKLFRQTNPAPVDTIGCGILASPTLPPNIFRFQTFIALLLSSQTKDPINAAAIERLITQLPGGLTPESILKVDLETLQSILRGVSFHLRKGVYMKGAAQILVDRFESDLPKQLDEILELPGIGPKMAHLAMQCCWGVNDSGIGVDTHVHRIANKLGWVHTKKEDPEATRRELEEWLPSKYWAEINPLLVGFGQVHCTAVRPSCDTCPVSNECPQKDFKKGK</sequence>
<dbReference type="GO" id="GO:0005634">
    <property type="term" value="C:nucleus"/>
    <property type="evidence" value="ECO:0007669"/>
    <property type="project" value="UniProtKB-SubCell"/>
</dbReference>
<evidence type="ECO:0000256" key="13">
    <source>
        <dbReference type="HAMAP-Rule" id="MF_03183"/>
    </source>
</evidence>
<comment type="caution">
    <text evidence="13">Lacks conserved residue(s) required for the propagation of feature annotation.</text>
</comment>
<dbReference type="InterPro" id="IPR003265">
    <property type="entry name" value="HhH-GPD_domain"/>
</dbReference>
<proteinExistence type="inferred from homology"/>
<dbReference type="GO" id="GO:0006289">
    <property type="term" value="P:nucleotide-excision repair"/>
    <property type="evidence" value="ECO:0007669"/>
    <property type="project" value="TreeGrafter"/>
</dbReference>
<dbReference type="EMBL" id="QEAP01000158">
    <property type="protein sequence ID" value="TPX73885.1"/>
    <property type="molecule type" value="Genomic_DNA"/>
</dbReference>
<dbReference type="SMART" id="SM00525">
    <property type="entry name" value="FES"/>
    <property type="match status" value="1"/>
</dbReference>
<accession>A0A507FDR1</accession>
<dbReference type="Gene3D" id="1.10.340.30">
    <property type="entry name" value="Hypothetical protein, domain 2"/>
    <property type="match status" value="1"/>
</dbReference>
<comment type="caution">
    <text evidence="16">The sequence shown here is derived from an EMBL/GenBank/DDBJ whole genome shotgun (WGS) entry which is preliminary data.</text>
</comment>
<comment type="similarity">
    <text evidence="2 13">Belongs to the Nth/MutY family.</text>
</comment>
<dbReference type="GO" id="GO:0005739">
    <property type="term" value="C:mitochondrion"/>
    <property type="evidence" value="ECO:0007669"/>
    <property type="project" value="UniProtKB-SubCell"/>
</dbReference>
<dbReference type="HAMAP" id="MF_03183">
    <property type="entry name" value="Endonuclease_III_Nth"/>
    <property type="match status" value="1"/>
</dbReference>
<evidence type="ECO:0000256" key="5">
    <source>
        <dbReference type="ARBA" id="ARBA00022801"/>
    </source>
</evidence>
<evidence type="ECO:0000256" key="14">
    <source>
        <dbReference type="SAM" id="MobiDB-lite"/>
    </source>
</evidence>
<dbReference type="SUPFAM" id="SSF48150">
    <property type="entry name" value="DNA-glycosylase"/>
    <property type="match status" value="1"/>
</dbReference>
<dbReference type="InterPro" id="IPR000445">
    <property type="entry name" value="HhH_motif"/>
</dbReference>
<keyword evidence="11 13" id="KW-0326">Glycosidase</keyword>
<dbReference type="FunFam" id="1.10.340.30:FF:000001">
    <property type="entry name" value="Endonuclease III"/>
    <property type="match status" value="1"/>
</dbReference>
<dbReference type="Gene3D" id="1.10.1670.10">
    <property type="entry name" value="Helix-hairpin-Helix base-excision DNA repair enzymes (C-terminal)"/>
    <property type="match status" value="1"/>
</dbReference>
<keyword evidence="9 13" id="KW-0234">DNA repair</keyword>
<dbReference type="PANTHER" id="PTHR43286:SF1">
    <property type="entry name" value="ENDONUCLEASE III-LIKE PROTEIN 1"/>
    <property type="match status" value="1"/>
</dbReference>
<dbReference type="AlphaFoldDB" id="A0A507FDR1"/>
<evidence type="ECO:0000256" key="8">
    <source>
        <dbReference type="ARBA" id="ARBA00023014"/>
    </source>
</evidence>
<feature type="domain" description="HhH-GPD" evidence="15">
    <location>
        <begin position="141"/>
        <end position="295"/>
    </location>
</feature>
<dbReference type="Pfam" id="PF00633">
    <property type="entry name" value="HHH"/>
    <property type="match status" value="1"/>
</dbReference>
<keyword evidence="3" id="KW-0479">Metal-binding</keyword>
<keyword evidence="10 13" id="KW-0456">Lyase</keyword>
<dbReference type="GO" id="GO:0051539">
    <property type="term" value="F:4 iron, 4 sulfur cluster binding"/>
    <property type="evidence" value="ECO:0007669"/>
    <property type="project" value="InterPro"/>
</dbReference>
<evidence type="ECO:0000259" key="15">
    <source>
        <dbReference type="SMART" id="SM00478"/>
    </source>
</evidence>
<evidence type="ECO:0000256" key="3">
    <source>
        <dbReference type="ARBA" id="ARBA00022723"/>
    </source>
</evidence>
<dbReference type="InterPro" id="IPR003651">
    <property type="entry name" value="Endonuclease3_FeS-loop_motif"/>
</dbReference>
<feature type="region of interest" description="Disordered" evidence="14">
    <location>
        <begin position="1"/>
        <end position="93"/>
    </location>
</feature>
<evidence type="ECO:0000256" key="2">
    <source>
        <dbReference type="ARBA" id="ARBA00008343"/>
    </source>
</evidence>
<comment type="catalytic activity">
    <reaction evidence="12 13">
        <text>2'-deoxyribonucleotide-(2'-deoxyribose 5'-phosphate)-2'-deoxyribonucleotide-DNA = a 3'-end 2'-deoxyribonucleotide-(2,3-dehydro-2,3-deoxyribose 5'-phosphate)-DNA + a 5'-end 5'-phospho-2'-deoxyribonucleoside-DNA + H(+)</text>
        <dbReference type="Rhea" id="RHEA:66592"/>
        <dbReference type="Rhea" id="RHEA-COMP:13180"/>
        <dbReference type="Rhea" id="RHEA-COMP:16897"/>
        <dbReference type="Rhea" id="RHEA-COMP:17067"/>
        <dbReference type="ChEBI" id="CHEBI:15378"/>
        <dbReference type="ChEBI" id="CHEBI:136412"/>
        <dbReference type="ChEBI" id="CHEBI:157695"/>
        <dbReference type="ChEBI" id="CHEBI:167181"/>
        <dbReference type="EC" id="4.2.99.18"/>
    </reaction>
</comment>
<dbReference type="InterPro" id="IPR023170">
    <property type="entry name" value="HhH_base_excis_C"/>
</dbReference>
<evidence type="ECO:0000256" key="9">
    <source>
        <dbReference type="ARBA" id="ARBA00023204"/>
    </source>
</evidence>
<evidence type="ECO:0000256" key="11">
    <source>
        <dbReference type="ARBA" id="ARBA00023295"/>
    </source>
</evidence>
<dbReference type="InterPro" id="IPR030841">
    <property type="entry name" value="NTH1"/>
</dbReference>
<keyword evidence="13" id="KW-0539">Nucleus</keyword>
<evidence type="ECO:0000256" key="4">
    <source>
        <dbReference type="ARBA" id="ARBA00022763"/>
    </source>
</evidence>
<dbReference type="GO" id="GO:0006285">
    <property type="term" value="P:base-excision repair, AP site formation"/>
    <property type="evidence" value="ECO:0007669"/>
    <property type="project" value="UniProtKB-UniRule"/>
</dbReference>
<comment type="cofactor">
    <cofactor evidence="1">
        <name>[4Fe-4S] cluster</name>
        <dbReference type="ChEBI" id="CHEBI:49883"/>
    </cofactor>
</comment>
<keyword evidence="5 13" id="KW-0378">Hydrolase</keyword>
<name>A0A507FDR1_9FUNG</name>
<keyword evidence="4 13" id="KW-0227">DNA damage</keyword>
<evidence type="ECO:0000313" key="16">
    <source>
        <dbReference type="EMBL" id="TPX73885.1"/>
    </source>
</evidence>
<organism evidence="16 17">
    <name type="scientific">Chytriomyces confervae</name>
    <dbReference type="NCBI Taxonomy" id="246404"/>
    <lineage>
        <taxon>Eukaryota</taxon>
        <taxon>Fungi</taxon>
        <taxon>Fungi incertae sedis</taxon>
        <taxon>Chytridiomycota</taxon>
        <taxon>Chytridiomycota incertae sedis</taxon>
        <taxon>Chytridiomycetes</taxon>
        <taxon>Chytridiales</taxon>
        <taxon>Chytriomycetaceae</taxon>
        <taxon>Chytriomyces</taxon>
    </lineage>
</organism>
<dbReference type="CDD" id="cd00056">
    <property type="entry name" value="ENDO3c"/>
    <property type="match status" value="1"/>
</dbReference>
<dbReference type="PANTHER" id="PTHR43286">
    <property type="entry name" value="ENDONUCLEASE III-LIKE PROTEIN 1"/>
    <property type="match status" value="1"/>
</dbReference>
<dbReference type="OrthoDB" id="2099276at2759"/>
<dbReference type="GO" id="GO:0046872">
    <property type="term" value="F:metal ion binding"/>
    <property type="evidence" value="ECO:0007669"/>
    <property type="project" value="UniProtKB-KW"/>
</dbReference>
<keyword evidence="13" id="KW-0496">Mitochondrion</keyword>
<dbReference type="GO" id="GO:0000703">
    <property type="term" value="F:oxidized pyrimidine nucleobase lesion DNA N-glycosylase activity"/>
    <property type="evidence" value="ECO:0007669"/>
    <property type="project" value="UniProtKB-UniRule"/>
</dbReference>
<dbReference type="EC" id="3.2.2.-" evidence="13"/>
<keyword evidence="8" id="KW-0411">Iron-sulfur</keyword>